<dbReference type="CDD" id="cd04186">
    <property type="entry name" value="GT_2_like_c"/>
    <property type="match status" value="1"/>
</dbReference>
<protein>
    <submittedName>
        <fullName evidence="2">Glycosyl transferase family protein</fullName>
        <ecNumber evidence="2">2.4.-.-</ecNumber>
    </submittedName>
</protein>
<evidence type="ECO:0000313" key="3">
    <source>
        <dbReference type="Proteomes" id="UP000095594"/>
    </source>
</evidence>
<evidence type="ECO:0000313" key="2">
    <source>
        <dbReference type="EMBL" id="CUO42555.1"/>
    </source>
</evidence>
<dbReference type="Gene3D" id="3.90.550.10">
    <property type="entry name" value="Spore Coat Polysaccharide Biosynthesis Protein SpsA, Chain A"/>
    <property type="match status" value="1"/>
</dbReference>
<name>A0A174F304_9CLOT</name>
<feature type="domain" description="Glycosyltransferase 2-like" evidence="1">
    <location>
        <begin position="8"/>
        <end position="136"/>
    </location>
</feature>
<accession>A0A174F304</accession>
<dbReference type="PANTHER" id="PTHR43179:SF7">
    <property type="entry name" value="RHAMNOSYLTRANSFERASE WBBL"/>
    <property type="match status" value="1"/>
</dbReference>
<dbReference type="EC" id="2.4.-.-" evidence="2"/>
<dbReference type="InterPro" id="IPR029044">
    <property type="entry name" value="Nucleotide-diphossugar_trans"/>
</dbReference>
<proteinExistence type="predicted"/>
<dbReference type="InterPro" id="IPR001173">
    <property type="entry name" value="Glyco_trans_2-like"/>
</dbReference>
<dbReference type="Pfam" id="PF00535">
    <property type="entry name" value="Glycos_transf_2"/>
    <property type="match status" value="1"/>
</dbReference>
<dbReference type="OrthoDB" id="9813495at2"/>
<keyword evidence="2" id="KW-0328">Glycosyltransferase</keyword>
<evidence type="ECO:0000259" key="1">
    <source>
        <dbReference type="Pfam" id="PF00535"/>
    </source>
</evidence>
<reference evidence="2 3" key="1">
    <citation type="submission" date="2015-09" db="EMBL/GenBank/DDBJ databases">
        <authorList>
            <consortium name="Pathogen Informatics"/>
        </authorList>
    </citation>
    <scope>NUCLEOTIDE SEQUENCE [LARGE SCALE GENOMIC DNA]</scope>
    <source>
        <strain evidence="2 3">2789STDY5834856</strain>
    </source>
</reference>
<dbReference type="EMBL" id="CYZX01000009">
    <property type="protein sequence ID" value="CUO42555.1"/>
    <property type="molecule type" value="Genomic_DNA"/>
</dbReference>
<dbReference type="RefSeq" id="WP_055265310.1">
    <property type="nucleotide sequence ID" value="NZ_CABIXQ010000009.1"/>
</dbReference>
<dbReference type="PANTHER" id="PTHR43179">
    <property type="entry name" value="RHAMNOSYLTRANSFERASE WBBL"/>
    <property type="match status" value="1"/>
</dbReference>
<sequence>MKNNDYISIIIVNYINYSLTIKCIESILEKNILNKYEIIVIDNNSPNLSYEELTFKYKNVNKVKVIKNERNSGFGNANNLGVKESNGNIILILNPDIIVLDNAIDEMINMLKSNERIGIVSGKLLNEDGSLQYSCRRVLSFSKFLQSRTPLSKFIDNNKKELITSEYLMKDMNHDNITEVEWVMGACMMIYKDLFLDLGGFSKEYFMYFEDVDLCCKVRAVKKKVIYLPNAKMIHLHRQESTKKINKMTLIHLLSMIKFYFKYYTGKFR</sequence>
<dbReference type="AlphaFoldDB" id="A0A174F304"/>
<dbReference type="SUPFAM" id="SSF53448">
    <property type="entry name" value="Nucleotide-diphospho-sugar transferases"/>
    <property type="match status" value="1"/>
</dbReference>
<dbReference type="Proteomes" id="UP000095594">
    <property type="component" value="Unassembled WGS sequence"/>
</dbReference>
<dbReference type="GO" id="GO:0016757">
    <property type="term" value="F:glycosyltransferase activity"/>
    <property type="evidence" value="ECO:0007669"/>
    <property type="project" value="UniProtKB-KW"/>
</dbReference>
<gene>
    <name evidence="2" type="primary">wbbL_2</name>
    <name evidence="2" type="ORF">ERS852471_01540</name>
</gene>
<organism evidence="2 3">
    <name type="scientific">Clostridium disporicum</name>
    <dbReference type="NCBI Taxonomy" id="84024"/>
    <lineage>
        <taxon>Bacteria</taxon>
        <taxon>Bacillati</taxon>
        <taxon>Bacillota</taxon>
        <taxon>Clostridia</taxon>
        <taxon>Eubacteriales</taxon>
        <taxon>Clostridiaceae</taxon>
        <taxon>Clostridium</taxon>
    </lineage>
</organism>
<keyword evidence="2" id="KW-0808">Transferase</keyword>